<keyword evidence="2" id="KW-1185">Reference proteome</keyword>
<organism evidence="1 2">
    <name type="scientific">Okeanomitos corallinicola TIOX110</name>
    <dbReference type="NCBI Taxonomy" id="3133117"/>
    <lineage>
        <taxon>Bacteria</taxon>
        <taxon>Bacillati</taxon>
        <taxon>Cyanobacteriota</taxon>
        <taxon>Cyanophyceae</taxon>
        <taxon>Nostocales</taxon>
        <taxon>Aphanizomenonaceae</taxon>
        <taxon>Okeanomitos</taxon>
    </lineage>
</organism>
<dbReference type="Proteomes" id="UP001483337">
    <property type="component" value="Chromosome"/>
</dbReference>
<dbReference type="RefSeq" id="WP_353930183.1">
    <property type="nucleotide sequence ID" value="NZ_CP150886.1"/>
</dbReference>
<evidence type="ECO:0000313" key="1">
    <source>
        <dbReference type="EMBL" id="WZB87269.1"/>
    </source>
</evidence>
<sequence>MTLAQETRYYSPEEYLEFEVNNEHFASCQVLKCKISQDHLFHKFFVNLFFEI</sequence>
<reference evidence="1 2" key="1">
    <citation type="submission" date="2024-04" db="EMBL/GenBank/DDBJ databases">
        <title>Okeanomitos corallinicola gen. &amp; sp. nov. (Nostocales, Cyanobacteria), a new toxic marine heterocyst-forming cyanobacterium from a coral reef.</title>
        <authorList>
            <person name="Li H."/>
            <person name="Li R."/>
            <person name="Kang J."/>
            <person name="Hii K.S."/>
            <person name="Mohamed H.F."/>
            <person name="Xu X."/>
            <person name="Luo Z."/>
        </authorList>
    </citation>
    <scope>NUCLEOTIDE SEQUENCE [LARGE SCALE GENOMIC DNA]</scope>
    <source>
        <strain evidence="1 2">TIOX110</strain>
    </source>
</reference>
<name>A0ABZ2UPR1_9CYAN</name>
<protein>
    <submittedName>
        <fullName evidence="1">Uncharacterized protein</fullName>
    </submittedName>
</protein>
<gene>
    <name evidence="1" type="ORF">WJM97_18070</name>
</gene>
<accession>A0ABZ2UPR1</accession>
<proteinExistence type="predicted"/>
<dbReference type="EMBL" id="CP150886">
    <property type="protein sequence ID" value="WZB87269.1"/>
    <property type="molecule type" value="Genomic_DNA"/>
</dbReference>
<evidence type="ECO:0000313" key="2">
    <source>
        <dbReference type="Proteomes" id="UP001483337"/>
    </source>
</evidence>